<reference evidence="1" key="1">
    <citation type="submission" date="2021-06" db="EMBL/GenBank/DDBJ databases">
        <authorList>
            <person name="Kallberg Y."/>
            <person name="Tangrot J."/>
            <person name="Rosling A."/>
        </authorList>
    </citation>
    <scope>NUCLEOTIDE SEQUENCE</scope>
    <source>
        <strain evidence="1">CL356</strain>
    </source>
</reference>
<dbReference type="Proteomes" id="UP000789525">
    <property type="component" value="Unassembled WGS sequence"/>
</dbReference>
<accession>A0ACA9L5W1</accession>
<evidence type="ECO:0000313" key="2">
    <source>
        <dbReference type="Proteomes" id="UP000789525"/>
    </source>
</evidence>
<gene>
    <name evidence="1" type="ORF">ACOLOM_LOCUS3132</name>
</gene>
<comment type="caution">
    <text evidence="1">The sequence shown here is derived from an EMBL/GenBank/DDBJ whole genome shotgun (WGS) entry which is preliminary data.</text>
</comment>
<dbReference type="EMBL" id="CAJVPT010004507">
    <property type="protein sequence ID" value="CAG8508984.1"/>
    <property type="molecule type" value="Genomic_DNA"/>
</dbReference>
<sequence length="116" mass="13127">MINSSNMPCFSYGWKFLERPIIKNLLNTTLTLKPEAYSMLSQNANATKRWTQYFSRATLRYPASRDPLEIKPLGKTEIEGRDLVCIGTVDGALTLDFGKSSGPEKLPEEVKERLEV</sequence>
<proteinExistence type="predicted"/>
<organism evidence="1 2">
    <name type="scientific">Acaulospora colombiana</name>
    <dbReference type="NCBI Taxonomy" id="27376"/>
    <lineage>
        <taxon>Eukaryota</taxon>
        <taxon>Fungi</taxon>
        <taxon>Fungi incertae sedis</taxon>
        <taxon>Mucoromycota</taxon>
        <taxon>Glomeromycotina</taxon>
        <taxon>Glomeromycetes</taxon>
        <taxon>Diversisporales</taxon>
        <taxon>Acaulosporaceae</taxon>
        <taxon>Acaulospora</taxon>
    </lineage>
</organism>
<protein>
    <submittedName>
        <fullName evidence="1">11334_t:CDS:1</fullName>
    </submittedName>
</protein>
<evidence type="ECO:0000313" key="1">
    <source>
        <dbReference type="EMBL" id="CAG8508984.1"/>
    </source>
</evidence>
<keyword evidence="2" id="KW-1185">Reference proteome</keyword>
<name>A0ACA9L5W1_9GLOM</name>